<dbReference type="HAMAP" id="MF_00235">
    <property type="entry name" value="Adenylate_kinase_Adk"/>
    <property type="match status" value="1"/>
</dbReference>
<feature type="binding site" evidence="5">
    <location>
        <begin position="145"/>
        <end position="148"/>
    </location>
    <ligand>
        <name>AMP</name>
        <dbReference type="ChEBI" id="CHEBI:456215"/>
    </ligand>
</feature>
<feature type="domain" description="Adenylate kinase active site lid" evidence="6">
    <location>
        <begin position="182"/>
        <end position="217"/>
    </location>
</feature>
<evidence type="ECO:0000313" key="7">
    <source>
        <dbReference type="EMBL" id="KAL1311648.1"/>
    </source>
</evidence>
<comment type="domain">
    <text evidence="5">Consists of three domains, a large central CORE domain and two small peripheral domains, NMPbind and LID, which undergo movements during catalysis. The LID domain closes over the site of phosphoryl transfer upon GTP binding. Assembling and dissambling the active center during each catalytic cycle provides an effective means to prevent GTP hydrolysis.</text>
</comment>
<dbReference type="PRINTS" id="PR00094">
    <property type="entry name" value="ADENYLTKNASE"/>
</dbReference>
<feature type="binding site" evidence="5">
    <location>
        <begin position="191"/>
        <end position="192"/>
    </location>
    <ligand>
        <name>GTP</name>
        <dbReference type="ChEBI" id="CHEBI:37565"/>
    </ligand>
</feature>
<comment type="caution">
    <text evidence="7">The sequence shown here is derived from an EMBL/GenBank/DDBJ whole genome shotgun (WGS) entry which is preliminary data.</text>
</comment>
<feature type="binding site" evidence="5">
    <location>
        <begin position="16"/>
        <end position="21"/>
    </location>
    <ligand>
        <name>GTP</name>
        <dbReference type="ChEBI" id="CHEBI:37565"/>
    </ligand>
</feature>
<dbReference type="Proteomes" id="UP001562354">
    <property type="component" value="Unassembled WGS sequence"/>
</dbReference>
<keyword evidence="1 5" id="KW-0808">Transferase</keyword>
<evidence type="ECO:0000313" key="8">
    <source>
        <dbReference type="Proteomes" id="UP001562354"/>
    </source>
</evidence>
<sequence length="272" mass="29986">MKLRKAARIILVGAPGVGKGTQTERMLERFPQLASISSGDILRDNVRSRTVLGIQAESIMKSGSLVPDATMLRLIMSELSTRGWIRSTGPRKPITLNCASTAFAGLNASAAQGGDEYLNTSVAAATSEKQFEYSNSPDASFILDGFPRTASQADELDKIIPINLVVHIKTPIEVILDRICNRWIHAPSGRVYNTTFHAPKVAGKDDITGEPLVQRADDEPETWKARLHKFEETSKPLLDHYDSMGVLWKVEGNSSDEITPKLFDEFTRRFGT</sequence>
<keyword evidence="3 5" id="KW-0418">Kinase</keyword>
<dbReference type="SUPFAM" id="SSF57774">
    <property type="entry name" value="Microbial and mitochondrial ADK, insert 'zinc finger' domain"/>
    <property type="match status" value="1"/>
</dbReference>
<dbReference type="InterPro" id="IPR028586">
    <property type="entry name" value="AK3/Ak4_mitochondrial"/>
</dbReference>
<organism evidence="7 8">
    <name type="scientific">Neodothiora populina</name>
    <dbReference type="NCBI Taxonomy" id="2781224"/>
    <lineage>
        <taxon>Eukaryota</taxon>
        <taxon>Fungi</taxon>
        <taxon>Dikarya</taxon>
        <taxon>Ascomycota</taxon>
        <taxon>Pezizomycotina</taxon>
        <taxon>Dothideomycetes</taxon>
        <taxon>Dothideomycetidae</taxon>
        <taxon>Dothideales</taxon>
        <taxon>Dothioraceae</taxon>
        <taxon>Neodothiora</taxon>
    </lineage>
</organism>
<comment type="catalytic activity">
    <reaction evidence="5">
        <text>a ribonucleoside 5'-triphosphate + AMP = a ribonucleoside 5'-diphosphate + ADP</text>
        <dbReference type="Rhea" id="RHEA:13749"/>
        <dbReference type="ChEBI" id="CHEBI:57930"/>
        <dbReference type="ChEBI" id="CHEBI:61557"/>
        <dbReference type="ChEBI" id="CHEBI:456215"/>
        <dbReference type="ChEBI" id="CHEBI:456216"/>
        <dbReference type="EC" id="2.7.4.10"/>
    </reaction>
</comment>
<feature type="binding site" evidence="5">
    <location>
        <position position="38"/>
    </location>
    <ligand>
        <name>AMP</name>
        <dbReference type="ChEBI" id="CHEBI:456215"/>
    </ligand>
</feature>
<feature type="binding site" evidence="5">
    <location>
        <position position="43"/>
    </location>
    <ligand>
        <name>AMP</name>
        <dbReference type="ChEBI" id="CHEBI:456215"/>
    </ligand>
</feature>
<feature type="region of interest" description="NMPbind" evidence="5">
    <location>
        <begin position="37"/>
        <end position="66"/>
    </location>
</feature>
<dbReference type="InterPro" id="IPR000850">
    <property type="entry name" value="Adenylat/UMP-CMP_kin"/>
</dbReference>
<proteinExistence type="inferred from homology"/>
<feature type="binding site" evidence="5">
    <location>
        <position position="255"/>
    </location>
    <ligand>
        <name>GTP</name>
        <dbReference type="ChEBI" id="CHEBI:37565"/>
    </ligand>
</feature>
<feature type="binding site" evidence="5">
    <location>
        <position position="182"/>
    </location>
    <ligand>
        <name>GTP</name>
        <dbReference type="ChEBI" id="CHEBI:37565"/>
    </ligand>
</feature>
<dbReference type="RefSeq" id="XP_069204497.1">
    <property type="nucleotide sequence ID" value="XM_069340986.1"/>
</dbReference>
<feature type="region of interest" description="LID" evidence="5">
    <location>
        <begin position="181"/>
        <end position="218"/>
    </location>
</feature>
<name>A0ABR3PQB5_9PEZI</name>
<dbReference type="InterPro" id="IPR033690">
    <property type="entry name" value="Adenylat_kinase_CS"/>
</dbReference>
<feature type="binding site" evidence="5">
    <location>
        <position position="215"/>
    </location>
    <ligand>
        <name>AMP</name>
        <dbReference type="ChEBI" id="CHEBI:456215"/>
    </ligand>
</feature>
<feature type="binding site" evidence="5">
    <location>
        <begin position="64"/>
        <end position="66"/>
    </location>
    <ligand>
        <name>AMP</name>
        <dbReference type="ChEBI" id="CHEBI:456215"/>
    </ligand>
</feature>
<dbReference type="Pfam" id="PF00406">
    <property type="entry name" value="ADK"/>
    <property type="match status" value="2"/>
</dbReference>
<dbReference type="InterPro" id="IPR036193">
    <property type="entry name" value="ADK_active_lid_dom_sf"/>
</dbReference>
<dbReference type="EC" id="2.7.4.10" evidence="5"/>
<evidence type="ECO:0000259" key="6">
    <source>
        <dbReference type="Pfam" id="PF05191"/>
    </source>
</evidence>
<dbReference type="InterPro" id="IPR007862">
    <property type="entry name" value="Adenylate_kinase_lid-dom"/>
</dbReference>
<dbReference type="EMBL" id="JBFMKM010000001">
    <property type="protein sequence ID" value="KAL1311648.1"/>
    <property type="molecule type" value="Genomic_DNA"/>
</dbReference>
<keyword evidence="5" id="KW-0342">GTP-binding</keyword>
<feature type="binding site" evidence="5">
    <location>
        <position position="152"/>
    </location>
    <ligand>
        <name>AMP</name>
        <dbReference type="ChEBI" id="CHEBI:456215"/>
    </ligand>
</feature>
<protein>
    <recommendedName>
        <fullName evidence="5">GTP:AMP phosphotransferase, mitochondrial</fullName>
        <ecNumber evidence="5">2.7.4.10</ecNumber>
    </recommendedName>
    <alternativeName>
        <fullName evidence="5">Adenylate kinase 3</fullName>
        <shortName evidence="5">AK 3</shortName>
    </alternativeName>
</protein>
<dbReference type="PROSITE" id="PS00113">
    <property type="entry name" value="ADENYLATE_KINASE"/>
    <property type="match status" value="1"/>
</dbReference>
<keyword evidence="8" id="KW-1185">Reference proteome</keyword>
<comment type="subcellular location">
    <subcellularLocation>
        <location evidence="5">Mitochondrion matrix</location>
    </subcellularLocation>
</comment>
<reference evidence="7 8" key="1">
    <citation type="submission" date="2024-07" db="EMBL/GenBank/DDBJ databases">
        <title>Draft sequence of the Neodothiora populina.</title>
        <authorList>
            <person name="Drown D.D."/>
            <person name="Schuette U.S."/>
            <person name="Buechlein A.B."/>
            <person name="Rusch D.R."/>
            <person name="Winton L.W."/>
            <person name="Adams G.A."/>
        </authorList>
    </citation>
    <scope>NUCLEOTIDE SEQUENCE [LARGE SCALE GENOMIC DNA]</scope>
    <source>
        <strain evidence="7 8">CPC 39397</strain>
    </source>
</reference>
<comment type="similarity">
    <text evidence="5">Belongs to the adenylate kinase family. AK3 subfamily.</text>
</comment>
<evidence type="ECO:0000256" key="5">
    <source>
        <dbReference type="HAMAP-Rule" id="MF_03169"/>
    </source>
</evidence>
<dbReference type="Pfam" id="PF05191">
    <property type="entry name" value="ADK_lid"/>
    <property type="match status" value="1"/>
</dbReference>
<keyword evidence="2 5" id="KW-0547">Nucleotide-binding</keyword>
<feature type="binding site" evidence="5">
    <location>
        <position position="226"/>
    </location>
    <ligand>
        <name>AMP</name>
        <dbReference type="ChEBI" id="CHEBI:456215"/>
    </ligand>
</feature>
<comment type="subunit">
    <text evidence="5">Monomer.</text>
</comment>
<accession>A0ABR3PQB5</accession>
<dbReference type="GeneID" id="95975461"/>
<evidence type="ECO:0000256" key="2">
    <source>
        <dbReference type="ARBA" id="ARBA00022741"/>
    </source>
</evidence>
<comment type="function">
    <text evidence="5">Involved in maintaining the homeostasis of cellular nucleotides by catalyzing the interconversion of nucleoside phosphates. Has GTP:AMP phosphotransferase and ITP:AMP phosphotransferase activities.</text>
</comment>
<dbReference type="HAMAP" id="MF_03169">
    <property type="entry name" value="Adenylate_kinase_AK3"/>
    <property type="match status" value="1"/>
</dbReference>
<dbReference type="CDD" id="cd01428">
    <property type="entry name" value="ADK"/>
    <property type="match status" value="1"/>
</dbReference>
<dbReference type="PANTHER" id="PTHR23359">
    <property type="entry name" value="NUCLEOTIDE KINASE"/>
    <property type="match status" value="1"/>
</dbReference>
<keyword evidence="4 5" id="KW-0496">Mitochondrion</keyword>
<evidence type="ECO:0000256" key="3">
    <source>
        <dbReference type="ARBA" id="ARBA00022777"/>
    </source>
</evidence>
<dbReference type="InterPro" id="IPR027417">
    <property type="entry name" value="P-loop_NTPase"/>
</dbReference>
<dbReference type="SUPFAM" id="SSF52540">
    <property type="entry name" value="P-loop containing nucleoside triphosphate hydrolases"/>
    <property type="match status" value="1"/>
</dbReference>
<gene>
    <name evidence="5" type="primary">ADK2</name>
    <name evidence="7" type="ORF">AAFC00_001758</name>
</gene>
<dbReference type="Gene3D" id="3.40.50.300">
    <property type="entry name" value="P-loop containing nucleotide triphosphate hydrolases"/>
    <property type="match status" value="1"/>
</dbReference>
<evidence type="ECO:0000256" key="4">
    <source>
        <dbReference type="ARBA" id="ARBA00023128"/>
    </source>
</evidence>
<evidence type="ECO:0000256" key="1">
    <source>
        <dbReference type="ARBA" id="ARBA00022679"/>
    </source>
</evidence>